<reference evidence="1" key="1">
    <citation type="submission" date="2025-08" db="UniProtKB">
        <authorList>
            <consortium name="Ensembl"/>
        </authorList>
    </citation>
    <scope>IDENTIFICATION</scope>
</reference>
<accession>A0A8C7XGU2</accession>
<reference evidence="1" key="2">
    <citation type="submission" date="2025-09" db="UniProtKB">
        <authorList>
            <consortium name="Ensembl"/>
        </authorList>
    </citation>
    <scope>IDENTIFICATION</scope>
</reference>
<sequence>MFREDVKKLHKYFRSSSVFPLFYLEFIHLHSQRRSERSRDSHGITLFIANSRNFRCGTRNVYTLSNKTTNSVKEILRKLLEKLRHIHELIHSARIEGFLPNRKKLRPGGALWSVLTHRTCCLHLYLGRPDGLTLHQQFRPQLGGKLPLCVSFSAKNSIIITKRTLGTLLQ</sequence>
<evidence type="ECO:0000313" key="1">
    <source>
        <dbReference type="Ensembl" id="ENSOSIP00000013254.1"/>
    </source>
</evidence>
<keyword evidence="2" id="KW-1185">Reference proteome</keyword>
<evidence type="ECO:0000313" key="2">
    <source>
        <dbReference type="Proteomes" id="UP000694383"/>
    </source>
</evidence>
<organism evidence="1 2">
    <name type="scientific">Oryzias sinensis</name>
    <name type="common">Chinese medaka</name>
    <dbReference type="NCBI Taxonomy" id="183150"/>
    <lineage>
        <taxon>Eukaryota</taxon>
        <taxon>Metazoa</taxon>
        <taxon>Chordata</taxon>
        <taxon>Craniata</taxon>
        <taxon>Vertebrata</taxon>
        <taxon>Euteleostomi</taxon>
        <taxon>Actinopterygii</taxon>
        <taxon>Neopterygii</taxon>
        <taxon>Teleostei</taxon>
        <taxon>Neoteleostei</taxon>
        <taxon>Acanthomorphata</taxon>
        <taxon>Ovalentaria</taxon>
        <taxon>Atherinomorphae</taxon>
        <taxon>Beloniformes</taxon>
        <taxon>Adrianichthyidae</taxon>
        <taxon>Oryziinae</taxon>
        <taxon>Oryzias</taxon>
    </lineage>
</organism>
<dbReference type="AlphaFoldDB" id="A0A8C7XGU2"/>
<protein>
    <submittedName>
        <fullName evidence="1">Uncharacterized protein</fullName>
    </submittedName>
</protein>
<name>A0A8C7XGU2_9TELE</name>
<dbReference type="Ensembl" id="ENSOSIT00000014031.1">
    <property type="protein sequence ID" value="ENSOSIP00000013254.1"/>
    <property type="gene ID" value="ENSOSIG00000007664.1"/>
</dbReference>
<proteinExistence type="predicted"/>
<dbReference type="Proteomes" id="UP000694383">
    <property type="component" value="Unplaced"/>
</dbReference>